<evidence type="ECO:0000256" key="4">
    <source>
        <dbReference type="ARBA" id="ARBA00022448"/>
    </source>
</evidence>
<dbReference type="Pfam" id="PF03564">
    <property type="entry name" value="DUF1759"/>
    <property type="match status" value="1"/>
</dbReference>
<evidence type="ECO:0000256" key="5">
    <source>
        <dbReference type="ARBA" id="ARBA00022927"/>
    </source>
</evidence>
<dbReference type="PANTHER" id="PTHR12965">
    <property type="entry name" value="VACUOLAR PROTEIN SORTING 54"/>
    <property type="match status" value="1"/>
</dbReference>
<comment type="caution">
    <text evidence="10">The sequence shown here is derived from an EMBL/GenBank/DDBJ whole genome shotgun (WGS) entry which is preliminary data.</text>
</comment>
<evidence type="ECO:0000313" key="10">
    <source>
        <dbReference type="EMBL" id="CAL1285446.1"/>
    </source>
</evidence>
<gene>
    <name evidence="10" type="ORF">LARSCL_LOCUS13715</name>
</gene>
<evidence type="ECO:0000313" key="11">
    <source>
        <dbReference type="Proteomes" id="UP001497382"/>
    </source>
</evidence>
<dbReference type="GO" id="GO:0015031">
    <property type="term" value="P:protein transport"/>
    <property type="evidence" value="ECO:0007669"/>
    <property type="project" value="UniProtKB-KW"/>
</dbReference>
<dbReference type="AlphaFoldDB" id="A0AAV2ANF7"/>
<dbReference type="Gene3D" id="6.10.250.860">
    <property type="match status" value="1"/>
</dbReference>
<dbReference type="Gene3D" id="1.20.1280.130">
    <property type="match status" value="1"/>
</dbReference>
<dbReference type="GO" id="GO:0019905">
    <property type="term" value="F:syntaxin binding"/>
    <property type="evidence" value="ECO:0007669"/>
    <property type="project" value="TreeGrafter"/>
</dbReference>
<organism evidence="10 11">
    <name type="scientific">Larinioides sclopetarius</name>
    <dbReference type="NCBI Taxonomy" id="280406"/>
    <lineage>
        <taxon>Eukaryota</taxon>
        <taxon>Metazoa</taxon>
        <taxon>Ecdysozoa</taxon>
        <taxon>Arthropoda</taxon>
        <taxon>Chelicerata</taxon>
        <taxon>Arachnida</taxon>
        <taxon>Araneae</taxon>
        <taxon>Araneomorphae</taxon>
        <taxon>Entelegynae</taxon>
        <taxon>Araneoidea</taxon>
        <taxon>Araneidae</taxon>
        <taxon>Larinioides</taxon>
    </lineage>
</organism>
<dbReference type="InterPro" id="IPR012501">
    <property type="entry name" value="Vps54_C"/>
</dbReference>
<accession>A0AAV2ANF7</accession>
<feature type="domain" description="Vacuolar protein sorting-associated protein 54 C-terminal" evidence="8">
    <location>
        <begin position="995"/>
        <end position="1125"/>
    </location>
</feature>
<evidence type="ECO:0000256" key="7">
    <source>
        <dbReference type="ARBA" id="ARBA00023054"/>
    </source>
</evidence>
<dbReference type="EMBL" id="CAXIEN010000191">
    <property type="protein sequence ID" value="CAL1285446.1"/>
    <property type="molecule type" value="Genomic_DNA"/>
</dbReference>
<name>A0AAV2ANF7_9ARAC</name>
<keyword evidence="5" id="KW-0653">Protein transport</keyword>
<dbReference type="PANTHER" id="PTHR12965:SF0">
    <property type="entry name" value="VACUOLAR PROTEIN SORTING-ASSOCIATED PROTEIN 54"/>
    <property type="match status" value="1"/>
</dbReference>
<proteinExistence type="inferred from homology"/>
<evidence type="ECO:0000256" key="6">
    <source>
        <dbReference type="ARBA" id="ARBA00023034"/>
    </source>
</evidence>
<comment type="similarity">
    <text evidence="2">Belongs to the VPS54 family.</text>
</comment>
<dbReference type="InterPro" id="IPR005312">
    <property type="entry name" value="DUF1759"/>
</dbReference>
<reference evidence="10 11" key="1">
    <citation type="submission" date="2024-04" db="EMBL/GenBank/DDBJ databases">
        <authorList>
            <person name="Rising A."/>
            <person name="Reimegard J."/>
            <person name="Sonavane S."/>
            <person name="Akerstrom W."/>
            <person name="Nylinder S."/>
            <person name="Hedman E."/>
            <person name="Kallberg Y."/>
        </authorList>
    </citation>
    <scope>NUCLEOTIDE SEQUENCE [LARGE SCALE GENOMIC DNA]</scope>
</reference>
<evidence type="ECO:0000256" key="3">
    <source>
        <dbReference type="ARBA" id="ARBA00017665"/>
    </source>
</evidence>
<sequence length="1232" mass="143180">MDALKEKRKSLRFSFSLTAKNLAQFLATGAKNTVLLKAHSSRISNIFSRLEQVQERISLLLKKKDSISQFDEDFESAEKYRNIYIGLKSQVESYLLKNSEYISKQKSFSFALAVKILEQRLKTNAEHTSQLNSLVSRLDTKFYRLEEIQNQISKLLLEENCKIDHHDKEFESPEKHRGTSTEMKSNLENCLVKDVPESFICNENYWKFEIPKYSGDQKECSSFWNIVSKIYESEELSDIDEFRCFYESMLSRVAMCISTFPQSVENYSKAIEQLKLKFKRNDLLFQIYVRDLLFMMMKNVVSQKNYADLPALYDWMETKLRALGNMGLAEEEFDDFLGSLMESCLIETILQAWKKISHESDVDDDNSQEEKFVENLRQKYAHIFTAAENNTQPNVVEDKYQWTIYNSSQNLPAVLNDPRKTKREYDLFTKTWGDNFVESSGLPPTYLPDINYKHFEMYLKHIRKGIRRNAKKKDQQEKKQHASLCAEKSISKFADIEEIPKIFLQSDFNLENPSTFNTVLPWCQIYGQGSAENSNQKNSVKLWQEKMSHYLDIAEVHIAKQISMRSEAFFHAMTSHDALMDQLTDVIKCVCDLRERIHVIEEVLVTGPMKILRLKRRQKNLKEIYKKLKLISTVHQTQPTIQKLLNTSDFVGALDMIYTTQDVLAQELSGIHSFRHLGSQLAEMEKVIGKMMVNDFVRYITADLNRPHTELLVMEEEKLIAIVFGMLRQNHFRFVQTFKEECFTTIEATVKQTVIEVVSQSDDFDLESNTGNLAEQLRSLSFYKWMEMFQLIMKNLHFLLERIQALYQVMDDTLEVAAGYIANISTDENFQRCHTLHLMETEVMISEQDYLKIKPNLKDVLCSVCDHAHDCCAKLLSAKAKDSSLDKLTMPEFFSLAKSIEEFQQKSEDISGKQSTALRLALQSQVSRFVMRFHEERKVKLNLILENEQWKQADVPMEFQELVNDIISSGCITSIKKNTNENHREPQPYLIVNGENFAVCGTALMLFKMIIEYCQCAEELPMLAPDLANRLVELLKAFNSRTCQLVLGAGALQLVGLKTITTKHLALTSRCLHLIVYFIPYVKNHFQSKIPVKQQKLDKQFDQVSKIYLEHIREISHKLESIISDMFETQLRKWEVKAPVPSPSFNAISKQLTKVHEFVHNVLSPEELNNIFLRVNNSFKSKLRDHLARLQVNNDGGPQHGLVTQELTFYIQNLKKLQVPCDFNMNDLWQSR</sequence>
<dbReference type="GO" id="GO:0005829">
    <property type="term" value="C:cytosol"/>
    <property type="evidence" value="ECO:0007669"/>
    <property type="project" value="GOC"/>
</dbReference>
<dbReference type="Pfam" id="PF07928">
    <property type="entry name" value="Vps54"/>
    <property type="match status" value="1"/>
</dbReference>
<keyword evidence="4" id="KW-0813">Transport</keyword>
<dbReference type="Pfam" id="PF10475">
    <property type="entry name" value="Vps54_N"/>
    <property type="match status" value="1"/>
</dbReference>
<dbReference type="GO" id="GO:0000938">
    <property type="term" value="C:GARP complex"/>
    <property type="evidence" value="ECO:0007669"/>
    <property type="project" value="InterPro"/>
</dbReference>
<dbReference type="InterPro" id="IPR039745">
    <property type="entry name" value="Vps54"/>
</dbReference>
<evidence type="ECO:0000256" key="1">
    <source>
        <dbReference type="ARBA" id="ARBA00004601"/>
    </source>
</evidence>
<evidence type="ECO:0000256" key="2">
    <source>
        <dbReference type="ARBA" id="ARBA00009150"/>
    </source>
</evidence>
<evidence type="ECO:0000259" key="9">
    <source>
        <dbReference type="Pfam" id="PF10475"/>
    </source>
</evidence>
<feature type="domain" description="Vacuolar protein sorting-associated protein 54 N-terminal" evidence="9">
    <location>
        <begin position="544"/>
        <end position="755"/>
    </location>
</feature>
<dbReference type="InterPro" id="IPR019515">
    <property type="entry name" value="VPS54_N"/>
</dbReference>
<dbReference type="GO" id="GO:0006896">
    <property type="term" value="P:Golgi to vacuole transport"/>
    <property type="evidence" value="ECO:0007669"/>
    <property type="project" value="TreeGrafter"/>
</dbReference>
<comment type="subcellular location">
    <subcellularLocation>
        <location evidence="1">Golgi apparatus</location>
        <location evidence="1">trans-Golgi network</location>
    </subcellularLocation>
</comment>
<evidence type="ECO:0000259" key="8">
    <source>
        <dbReference type="Pfam" id="PF07928"/>
    </source>
</evidence>
<keyword evidence="11" id="KW-1185">Reference proteome</keyword>
<keyword evidence="7" id="KW-0175">Coiled coil</keyword>
<protein>
    <recommendedName>
        <fullName evidence="3">Vacuolar protein sorting-associated protein 54</fullName>
    </recommendedName>
</protein>
<keyword evidence="6" id="KW-0333">Golgi apparatus</keyword>
<dbReference type="GO" id="GO:0042147">
    <property type="term" value="P:retrograde transport, endosome to Golgi"/>
    <property type="evidence" value="ECO:0007669"/>
    <property type="project" value="InterPro"/>
</dbReference>
<dbReference type="Proteomes" id="UP001497382">
    <property type="component" value="Unassembled WGS sequence"/>
</dbReference>